<dbReference type="InterPro" id="IPR044143">
    <property type="entry name" value="GlgB_N_E_set_prok"/>
</dbReference>
<dbReference type="UniPathway" id="UPA00164"/>
<dbReference type="InterPro" id="IPR006407">
    <property type="entry name" value="GlgB"/>
</dbReference>
<keyword evidence="6 9" id="KW-0808">Transferase</keyword>
<dbReference type="InterPro" id="IPR037439">
    <property type="entry name" value="Branching_enzy"/>
</dbReference>
<dbReference type="Gene3D" id="3.20.20.80">
    <property type="entry name" value="Glycosidases"/>
    <property type="match status" value="1"/>
</dbReference>
<dbReference type="GO" id="GO:0043169">
    <property type="term" value="F:cation binding"/>
    <property type="evidence" value="ECO:0007669"/>
    <property type="project" value="InterPro"/>
</dbReference>
<dbReference type="PIRSF" id="PIRSF000463">
    <property type="entry name" value="GlgB"/>
    <property type="match status" value="1"/>
</dbReference>
<dbReference type="Gene3D" id="2.60.40.1180">
    <property type="entry name" value="Golgi alpha-mannosidase II"/>
    <property type="match status" value="1"/>
</dbReference>
<comment type="similarity">
    <text evidence="3 9">Belongs to the glycosyl hydrolase 13 family. GlgB subfamily.</text>
</comment>
<dbReference type="SUPFAM" id="SSF51445">
    <property type="entry name" value="(Trans)glycosidases"/>
    <property type="match status" value="1"/>
</dbReference>
<dbReference type="InterPro" id="IPR013780">
    <property type="entry name" value="Glyco_hydro_b"/>
</dbReference>
<evidence type="ECO:0000256" key="7">
    <source>
        <dbReference type="ARBA" id="ARBA00023056"/>
    </source>
</evidence>
<dbReference type="InterPro" id="IPR014756">
    <property type="entry name" value="Ig_E-set"/>
</dbReference>
<dbReference type="SUPFAM" id="SSF51011">
    <property type="entry name" value="Glycosyl hydrolase domain"/>
    <property type="match status" value="1"/>
</dbReference>
<evidence type="ECO:0000256" key="1">
    <source>
        <dbReference type="ARBA" id="ARBA00000826"/>
    </source>
</evidence>
<dbReference type="SMART" id="SM00642">
    <property type="entry name" value="Aamy"/>
    <property type="match status" value="1"/>
</dbReference>
<sequence length="745" mass="84531">MSRNTTGLLNEAEIDAIVSARYEDIFSILGMHKRPGGKGLIARVLLPGANSVELVSSKDHRKVASLTKVHQSGLFEGVLGRRQNRFAYHLKVRFDDGSSDGAQVVIQDPYQFRSLLKDEDVYLFSDGSQEQLHQWMGAHPRQVDGVSGTLFVIWAPDAARVSVVGDFNSWDGRRHVMRKYPASGIWEIFVPEVSLGQHYKFEIVARSGELLPLKADPYAYTMQGAPDTASITTRIGAYDWQDDAWMGARKSGANHYREAISIYEVHPGSWRRNPEQNGAYLSYRELAEQLIPYVLDLGFTAIQLMPISEYPFDGSWGYQPIGLYAPTSRFGTPEDFKYFIDCCHREGIAVLADWVPGHFPTDEHGIGRLDGSCLYEHEDVRRGFHPDWNTLIYNYGRGEVVSYLLSNAMYWLEEFHLDGLRVDAVASMLYLDYSREEGEWLPNIHGGRENLEAIELLKQVNGRVYFNHPGAMMVAEESTTWPGVSKPVDQGGLGFGFKWNMGWMNDTLRFMERDPMHRQYHHNEMTFGAVYGFSENFVLPLSHDEVVHGKGSLLQRMPGDDWQKFANLRAYYGFMWTHPGKKLLFMGGEFAQRNEWNHDQGLDWYLLDYPQHRGVQNLIRDLNRCYREIPALHQLDCEGSGFEWLDSQNARQSILAYLRKGEAGVAPVLVVVNLTPSTYENYKLGVPLPGRYRECLNTDSKHYGGSNMGNIGGLLSLDESSHGQPCHLSASIPPLATVIFEWQAD</sequence>
<reference evidence="12" key="1">
    <citation type="submission" date="2013-03" db="EMBL/GenBank/DDBJ databases">
        <authorList>
            <person name="Ballestriero F."/>
        </authorList>
    </citation>
    <scope>NUCLEOTIDE SEQUENCE</scope>
</reference>
<evidence type="ECO:0000313" key="12">
    <source>
        <dbReference type="EMBL" id="AGO87446.1"/>
    </source>
</evidence>
<evidence type="ECO:0000256" key="5">
    <source>
        <dbReference type="ARBA" id="ARBA00022676"/>
    </source>
</evidence>
<dbReference type="GO" id="GO:0005978">
    <property type="term" value="P:glycogen biosynthetic process"/>
    <property type="evidence" value="ECO:0007669"/>
    <property type="project" value="UniProtKB-UniRule"/>
</dbReference>
<dbReference type="GO" id="GO:0004553">
    <property type="term" value="F:hydrolase activity, hydrolyzing O-glycosyl compounds"/>
    <property type="evidence" value="ECO:0007669"/>
    <property type="project" value="InterPro"/>
</dbReference>
<evidence type="ECO:0000256" key="4">
    <source>
        <dbReference type="ARBA" id="ARBA00022600"/>
    </source>
</evidence>
<comment type="pathway">
    <text evidence="2 9">Glycan biosynthesis; glycogen biosynthesis.</text>
</comment>
<dbReference type="InterPro" id="IPR006048">
    <property type="entry name" value="A-amylase/branching_C"/>
</dbReference>
<dbReference type="Pfam" id="PF02922">
    <property type="entry name" value="CBM_48"/>
    <property type="match status" value="1"/>
</dbReference>
<dbReference type="InterPro" id="IPR017853">
    <property type="entry name" value="GH"/>
</dbReference>
<dbReference type="Pfam" id="PF00128">
    <property type="entry name" value="Alpha-amylase"/>
    <property type="match status" value="1"/>
</dbReference>
<dbReference type="PANTHER" id="PTHR43651:SF3">
    <property type="entry name" value="1,4-ALPHA-GLUCAN-BRANCHING ENZYME"/>
    <property type="match status" value="1"/>
</dbReference>
<dbReference type="Pfam" id="PF22019">
    <property type="entry name" value="GlgB_N"/>
    <property type="match status" value="1"/>
</dbReference>
<keyword evidence="4 9" id="KW-0321">Glycogen metabolism</keyword>
<name>S4W3Y9_9BACT</name>
<protein>
    <recommendedName>
        <fullName evidence="9">1,4-alpha-glucan branching enzyme GlgB</fullName>
        <ecNumber evidence="9">2.4.1.18</ecNumber>
    </recommendedName>
    <alternativeName>
        <fullName evidence="9">1,4-alpha-D-glucan:1,4-alpha-D-glucan 6-glucosyl-transferase</fullName>
    </alternativeName>
    <alternativeName>
        <fullName evidence="9">Alpha-(1-&gt;4)-glucan branching enzyme</fullName>
    </alternativeName>
    <alternativeName>
        <fullName evidence="9">Glycogen branching enzyme</fullName>
        <shortName evidence="9">BE</shortName>
    </alternativeName>
</protein>
<keyword evidence="5 9" id="KW-0328">Glycosyltransferase</keyword>
<evidence type="ECO:0000256" key="8">
    <source>
        <dbReference type="ARBA" id="ARBA00023277"/>
    </source>
</evidence>
<dbReference type="Pfam" id="PF02806">
    <property type="entry name" value="Alpha-amylase_C"/>
    <property type="match status" value="1"/>
</dbReference>
<dbReference type="FunFam" id="2.60.40.1180:FF:000002">
    <property type="entry name" value="1,4-alpha-glucan branching enzyme GlgB"/>
    <property type="match status" value="1"/>
</dbReference>
<dbReference type="FunFam" id="3.20.20.80:FF:000003">
    <property type="entry name" value="1,4-alpha-glucan branching enzyme GlgB"/>
    <property type="match status" value="1"/>
</dbReference>
<dbReference type="GO" id="GO:0005829">
    <property type="term" value="C:cytosol"/>
    <property type="evidence" value="ECO:0007669"/>
    <property type="project" value="TreeGrafter"/>
</dbReference>
<dbReference type="FunFam" id="2.60.40.10:FF:000169">
    <property type="entry name" value="1,4-alpha-glucan branching enzyme GlgB"/>
    <property type="match status" value="1"/>
</dbReference>
<dbReference type="GO" id="GO:0003844">
    <property type="term" value="F:1,4-alpha-glucan branching enzyme activity"/>
    <property type="evidence" value="ECO:0007669"/>
    <property type="project" value="UniProtKB-UniRule"/>
</dbReference>
<accession>S4W3Y9</accession>
<dbReference type="CDD" id="cd11322">
    <property type="entry name" value="AmyAc_Glg_BE"/>
    <property type="match status" value="1"/>
</dbReference>
<keyword evidence="8 9" id="KW-0119">Carbohydrate metabolism</keyword>
<feature type="domain" description="Glycosyl hydrolase family 13 catalytic" evidence="11">
    <location>
        <begin position="264"/>
        <end position="620"/>
    </location>
</feature>
<evidence type="ECO:0000256" key="6">
    <source>
        <dbReference type="ARBA" id="ARBA00022679"/>
    </source>
</evidence>
<evidence type="ECO:0000256" key="9">
    <source>
        <dbReference type="HAMAP-Rule" id="MF_00685"/>
    </source>
</evidence>
<dbReference type="NCBIfam" id="NF008967">
    <property type="entry name" value="PRK12313.1"/>
    <property type="match status" value="1"/>
</dbReference>
<comment type="catalytic activity">
    <reaction evidence="1 9">
        <text>Transfers a segment of a (1-&gt;4)-alpha-D-glucan chain to a primary hydroxy group in a similar glucan chain.</text>
        <dbReference type="EC" id="2.4.1.18"/>
    </reaction>
</comment>
<dbReference type="InterPro" id="IPR054169">
    <property type="entry name" value="GlgB_N"/>
</dbReference>
<dbReference type="EC" id="2.4.1.18" evidence="9"/>
<feature type="active site" description="Nucleophile" evidence="9 10">
    <location>
        <position position="423"/>
    </location>
</feature>
<keyword evidence="7 9" id="KW-0320">Glycogen biosynthesis</keyword>
<evidence type="ECO:0000256" key="2">
    <source>
        <dbReference type="ARBA" id="ARBA00004964"/>
    </source>
</evidence>
<feature type="active site" description="Proton donor" evidence="9 10">
    <location>
        <position position="476"/>
    </location>
</feature>
<dbReference type="PANTHER" id="PTHR43651">
    <property type="entry name" value="1,4-ALPHA-GLUCAN-BRANCHING ENZYME"/>
    <property type="match status" value="1"/>
</dbReference>
<evidence type="ECO:0000256" key="3">
    <source>
        <dbReference type="ARBA" id="ARBA00009000"/>
    </source>
</evidence>
<comment type="function">
    <text evidence="9">Catalyzes the formation of the alpha-1,6-glucosidic linkages in glycogen by scission of a 1,4-alpha-linked oligosaccharide from growing alpha-1,4-glucan chains and the subsequent attachment of the oligosaccharide to the alpha-1,6 position.</text>
</comment>
<dbReference type="HAMAP" id="MF_00685">
    <property type="entry name" value="GlgB"/>
    <property type="match status" value="1"/>
</dbReference>
<comment type="subunit">
    <text evidence="9">Monomer.</text>
</comment>
<dbReference type="Gene3D" id="2.60.40.10">
    <property type="entry name" value="Immunoglobulins"/>
    <property type="match status" value="2"/>
</dbReference>
<dbReference type="InterPro" id="IPR006047">
    <property type="entry name" value="GH13_cat_dom"/>
</dbReference>
<dbReference type="InterPro" id="IPR013783">
    <property type="entry name" value="Ig-like_fold"/>
</dbReference>
<evidence type="ECO:0000259" key="11">
    <source>
        <dbReference type="SMART" id="SM00642"/>
    </source>
</evidence>
<dbReference type="CDD" id="cd02855">
    <property type="entry name" value="E_set_GBE_prok_N"/>
    <property type="match status" value="1"/>
</dbReference>
<dbReference type="InterPro" id="IPR004193">
    <property type="entry name" value="Glyco_hydro_13_N"/>
</dbReference>
<evidence type="ECO:0000256" key="10">
    <source>
        <dbReference type="PIRSR" id="PIRSR000463-1"/>
    </source>
</evidence>
<dbReference type="EMBL" id="KC810034">
    <property type="protein sequence ID" value="AGO87446.1"/>
    <property type="molecule type" value="Genomic_DNA"/>
</dbReference>
<proteinExistence type="inferred from homology"/>
<organism evidence="12">
    <name type="scientific">uncultured bacterium B19D1_C12D4_E9D6</name>
    <dbReference type="NCBI Taxonomy" id="1329637"/>
    <lineage>
        <taxon>Bacteria</taxon>
        <taxon>environmental samples</taxon>
    </lineage>
</organism>
<dbReference type="AlphaFoldDB" id="S4W3Y9"/>
<dbReference type="NCBIfam" id="NF003811">
    <property type="entry name" value="PRK05402.1"/>
    <property type="match status" value="1"/>
</dbReference>
<dbReference type="SUPFAM" id="SSF81296">
    <property type="entry name" value="E set domains"/>
    <property type="match status" value="2"/>
</dbReference>
<dbReference type="NCBIfam" id="TIGR01515">
    <property type="entry name" value="branching_enzym"/>
    <property type="match status" value="1"/>
</dbReference>
<gene>
    <name evidence="9" type="primary">glgB</name>
</gene>